<dbReference type="EC" id="3.4.21.107" evidence="5"/>
<evidence type="ECO:0000313" key="6">
    <source>
        <dbReference type="Proteomes" id="UP000316095"/>
    </source>
</evidence>
<feature type="chain" id="PRO_5022878121" evidence="3">
    <location>
        <begin position="24"/>
        <end position="494"/>
    </location>
</feature>
<dbReference type="Proteomes" id="UP000316095">
    <property type="component" value="Unassembled WGS sequence"/>
</dbReference>
<evidence type="ECO:0000256" key="3">
    <source>
        <dbReference type="SAM" id="SignalP"/>
    </source>
</evidence>
<dbReference type="InterPro" id="IPR001940">
    <property type="entry name" value="Peptidase_S1C"/>
</dbReference>
<evidence type="ECO:0000259" key="4">
    <source>
        <dbReference type="PROSITE" id="PS51820"/>
    </source>
</evidence>
<reference evidence="5 6" key="1">
    <citation type="submission" date="2019-02" db="EMBL/GenBank/DDBJ databases">
        <title>Deep-cultivation of Planctomycetes and their phenomic and genomic characterization uncovers novel biology.</title>
        <authorList>
            <person name="Wiegand S."/>
            <person name="Jogler M."/>
            <person name="Boedeker C."/>
            <person name="Pinto D."/>
            <person name="Vollmers J."/>
            <person name="Rivas-Marin E."/>
            <person name="Kohn T."/>
            <person name="Peeters S.H."/>
            <person name="Heuer A."/>
            <person name="Rast P."/>
            <person name="Oberbeckmann S."/>
            <person name="Bunk B."/>
            <person name="Jeske O."/>
            <person name="Meyerdierks A."/>
            <person name="Storesund J.E."/>
            <person name="Kallscheuer N."/>
            <person name="Luecker S."/>
            <person name="Lage O.M."/>
            <person name="Pohl T."/>
            <person name="Merkel B.J."/>
            <person name="Hornburger P."/>
            <person name="Mueller R.-W."/>
            <person name="Bruemmer F."/>
            <person name="Labrenz M."/>
            <person name="Spormann A.M."/>
            <person name="Op Den Camp H."/>
            <person name="Overmann J."/>
            <person name="Amann R."/>
            <person name="Jetten M.S.M."/>
            <person name="Mascher T."/>
            <person name="Medema M.H."/>
            <person name="Devos D.P."/>
            <person name="Kaster A.-K."/>
            <person name="Ovreas L."/>
            <person name="Rohde M."/>
            <person name="Galperin M.Y."/>
            <person name="Jogler C."/>
        </authorList>
    </citation>
    <scope>NUCLEOTIDE SEQUENCE [LARGE SCALE GENOMIC DNA]</scope>
    <source>
        <strain evidence="5 6">Pan54</strain>
    </source>
</reference>
<dbReference type="Pfam" id="PF13180">
    <property type="entry name" value="PDZ_2"/>
    <property type="match status" value="1"/>
</dbReference>
<name>A0A5C5XCH9_9PLAN</name>
<dbReference type="RefSeq" id="WP_146502304.1">
    <property type="nucleotide sequence ID" value="NZ_SJPG01000001.1"/>
</dbReference>
<evidence type="ECO:0000313" key="5">
    <source>
        <dbReference type="EMBL" id="TWT60151.1"/>
    </source>
</evidence>
<dbReference type="PANTHER" id="PTHR43343:SF3">
    <property type="entry name" value="PROTEASE DO-LIKE 8, CHLOROPLASTIC"/>
    <property type="match status" value="1"/>
</dbReference>
<feature type="signal peptide" evidence="3">
    <location>
        <begin position="1"/>
        <end position="23"/>
    </location>
</feature>
<organism evidence="5 6">
    <name type="scientific">Rubinisphaera italica</name>
    <dbReference type="NCBI Taxonomy" id="2527969"/>
    <lineage>
        <taxon>Bacteria</taxon>
        <taxon>Pseudomonadati</taxon>
        <taxon>Planctomycetota</taxon>
        <taxon>Planctomycetia</taxon>
        <taxon>Planctomycetales</taxon>
        <taxon>Planctomycetaceae</taxon>
        <taxon>Rubinisphaera</taxon>
    </lineage>
</organism>
<gene>
    <name evidence="5" type="primary">degP_2</name>
    <name evidence="5" type="ORF">Pan54_08650</name>
</gene>
<evidence type="ECO:0000256" key="2">
    <source>
        <dbReference type="ARBA" id="ARBA00022801"/>
    </source>
</evidence>
<dbReference type="InterPro" id="IPR001478">
    <property type="entry name" value="PDZ"/>
</dbReference>
<evidence type="ECO:0000256" key="1">
    <source>
        <dbReference type="ARBA" id="ARBA00022670"/>
    </source>
</evidence>
<dbReference type="OrthoDB" id="233957at2"/>
<comment type="caution">
    <text evidence="5">The sequence shown here is derived from an EMBL/GenBank/DDBJ whole genome shotgun (WGS) entry which is preliminary data.</text>
</comment>
<dbReference type="PANTHER" id="PTHR43343">
    <property type="entry name" value="PEPTIDASE S12"/>
    <property type="match status" value="1"/>
</dbReference>
<protein>
    <submittedName>
        <fullName evidence="5">Periplasmic serine endoprotease DegP</fullName>
        <ecNumber evidence="5">3.4.21.107</ecNumber>
    </submittedName>
</protein>
<dbReference type="PRINTS" id="PR00834">
    <property type="entry name" value="PROTEASES2C"/>
</dbReference>
<keyword evidence="6" id="KW-1185">Reference proteome</keyword>
<dbReference type="Gene3D" id="2.30.42.10">
    <property type="match status" value="1"/>
</dbReference>
<dbReference type="GO" id="GO:0006508">
    <property type="term" value="P:proteolysis"/>
    <property type="evidence" value="ECO:0007669"/>
    <property type="project" value="UniProtKB-KW"/>
</dbReference>
<dbReference type="Gene3D" id="3.90.182.10">
    <property type="entry name" value="Toxin - Anthrax Protective Antigen,domain 1"/>
    <property type="match status" value="1"/>
</dbReference>
<dbReference type="Pfam" id="PF07691">
    <property type="entry name" value="PA14"/>
    <property type="match status" value="1"/>
</dbReference>
<dbReference type="GO" id="GO:0004252">
    <property type="term" value="F:serine-type endopeptidase activity"/>
    <property type="evidence" value="ECO:0007669"/>
    <property type="project" value="InterPro"/>
</dbReference>
<proteinExistence type="predicted"/>
<dbReference type="Pfam" id="PF13365">
    <property type="entry name" value="Trypsin_2"/>
    <property type="match status" value="1"/>
</dbReference>
<dbReference type="InterPro" id="IPR051201">
    <property type="entry name" value="Chloro_Bact_Ser_Proteases"/>
</dbReference>
<dbReference type="PROSITE" id="PS51820">
    <property type="entry name" value="PA14"/>
    <property type="match status" value="1"/>
</dbReference>
<feature type="domain" description="PA14" evidence="4">
    <location>
        <begin position="336"/>
        <end position="474"/>
    </location>
</feature>
<dbReference type="InterPro" id="IPR037524">
    <property type="entry name" value="PA14/GLEYA"/>
</dbReference>
<keyword evidence="2 5" id="KW-0378">Hydrolase</keyword>
<dbReference type="SUPFAM" id="SSF56988">
    <property type="entry name" value="Anthrax protective antigen"/>
    <property type="match status" value="1"/>
</dbReference>
<dbReference type="SMART" id="SM00758">
    <property type="entry name" value="PA14"/>
    <property type="match status" value="1"/>
</dbReference>
<keyword evidence="1 5" id="KW-0645">Protease</keyword>
<accession>A0A5C5XCH9</accession>
<dbReference type="InterPro" id="IPR011658">
    <property type="entry name" value="PA14_dom"/>
</dbReference>
<dbReference type="InterPro" id="IPR009003">
    <property type="entry name" value="Peptidase_S1_PA"/>
</dbReference>
<dbReference type="SUPFAM" id="SSF50494">
    <property type="entry name" value="Trypsin-like serine proteases"/>
    <property type="match status" value="1"/>
</dbReference>
<dbReference type="InterPro" id="IPR036034">
    <property type="entry name" value="PDZ_sf"/>
</dbReference>
<dbReference type="Gene3D" id="2.40.10.120">
    <property type="match status" value="1"/>
</dbReference>
<dbReference type="AlphaFoldDB" id="A0A5C5XCH9"/>
<keyword evidence="3" id="KW-0732">Signal</keyword>
<sequence length="494" mass="54745" precursor="true">MCVRKLFTFVLFLITHGLTPVVAWSEIPEDSPRRTETVKLIQQIEPAVVAIFSQSSEGGSSGSGSIIHPHGYVLTCDHVVRDRPGVVLVGGKQIRRYRIVARLPEKDLSIIQYARQENAPFISIGQSLDIMTGEPILVGGNPGGRGIVFTSGIVSSRSVVANMPNALAQAQLGGEYRDKFIQFDAASNRGNSGGPLFNALGEQIGVVSGKNFDEENINYAVPVETLRSHLKAMIAAEIRSDIYTGIECDYSHEAADVISVAPESPAGKAGLLPGDVITSLNEFPVDDSLHWLLSLMYRSPGEIIELTYLRDKAMHSMKFKLDSYPLIEPVEIDQELLEHGGTVKIYEGQFEVLPELEKMKPVRTVLFEDWKSPEEIAGLEHYFAMRIEGYLSVQDSDAIQFILGSDDGSRLRIDGQNVIDNPGHHPYQQESNWVRLEKGLHKIRIDYFESTGDSSLKLQWKVAGKDPEIVPAKLIFRKKMVEQDLNKDSGNKSE</sequence>
<dbReference type="EMBL" id="SJPG01000001">
    <property type="protein sequence ID" value="TWT60151.1"/>
    <property type="molecule type" value="Genomic_DNA"/>
</dbReference>
<dbReference type="SUPFAM" id="SSF50156">
    <property type="entry name" value="PDZ domain-like"/>
    <property type="match status" value="1"/>
</dbReference>